<gene>
    <name evidence="1" type="ORF">E2C01_085645</name>
</gene>
<evidence type="ECO:0000313" key="1">
    <source>
        <dbReference type="EMBL" id="MPC90648.1"/>
    </source>
</evidence>
<protein>
    <submittedName>
        <fullName evidence="1">Uncharacterized protein</fullName>
    </submittedName>
</protein>
<accession>A0A5B7JCI4</accession>
<name>A0A5B7JCI4_PORTR</name>
<evidence type="ECO:0000313" key="2">
    <source>
        <dbReference type="Proteomes" id="UP000324222"/>
    </source>
</evidence>
<proteinExistence type="predicted"/>
<dbReference type="AlphaFoldDB" id="A0A5B7JCI4"/>
<dbReference type="EMBL" id="VSRR010085144">
    <property type="protein sequence ID" value="MPC90648.1"/>
    <property type="molecule type" value="Genomic_DNA"/>
</dbReference>
<sequence>MKMVQRGPPWCSRTMLALGSEGSPSARVRIMSTVHLHTCHTCPNWLRGQREPDRCPSLNTEGVKGERWQKCGNAC</sequence>
<organism evidence="1 2">
    <name type="scientific">Portunus trituberculatus</name>
    <name type="common">Swimming crab</name>
    <name type="synonym">Neptunus trituberculatus</name>
    <dbReference type="NCBI Taxonomy" id="210409"/>
    <lineage>
        <taxon>Eukaryota</taxon>
        <taxon>Metazoa</taxon>
        <taxon>Ecdysozoa</taxon>
        <taxon>Arthropoda</taxon>
        <taxon>Crustacea</taxon>
        <taxon>Multicrustacea</taxon>
        <taxon>Malacostraca</taxon>
        <taxon>Eumalacostraca</taxon>
        <taxon>Eucarida</taxon>
        <taxon>Decapoda</taxon>
        <taxon>Pleocyemata</taxon>
        <taxon>Brachyura</taxon>
        <taxon>Eubrachyura</taxon>
        <taxon>Portunoidea</taxon>
        <taxon>Portunidae</taxon>
        <taxon>Portuninae</taxon>
        <taxon>Portunus</taxon>
    </lineage>
</organism>
<keyword evidence="2" id="KW-1185">Reference proteome</keyword>
<comment type="caution">
    <text evidence="1">The sequence shown here is derived from an EMBL/GenBank/DDBJ whole genome shotgun (WGS) entry which is preliminary data.</text>
</comment>
<reference evidence="1 2" key="1">
    <citation type="submission" date="2019-05" db="EMBL/GenBank/DDBJ databases">
        <title>Another draft genome of Portunus trituberculatus and its Hox gene families provides insights of decapod evolution.</title>
        <authorList>
            <person name="Jeong J.-H."/>
            <person name="Song I."/>
            <person name="Kim S."/>
            <person name="Choi T."/>
            <person name="Kim D."/>
            <person name="Ryu S."/>
            <person name="Kim W."/>
        </authorList>
    </citation>
    <scope>NUCLEOTIDE SEQUENCE [LARGE SCALE GENOMIC DNA]</scope>
    <source>
        <tissue evidence="1">Muscle</tissue>
    </source>
</reference>
<dbReference type="Proteomes" id="UP000324222">
    <property type="component" value="Unassembled WGS sequence"/>
</dbReference>